<proteinExistence type="predicted"/>
<organism evidence="3">
    <name type="scientific">marine metagenome</name>
    <dbReference type="NCBI Taxonomy" id="408172"/>
    <lineage>
        <taxon>unclassified sequences</taxon>
        <taxon>metagenomes</taxon>
        <taxon>ecological metagenomes</taxon>
    </lineage>
</organism>
<accession>A0A381TL01</accession>
<dbReference type="InterPro" id="IPR051043">
    <property type="entry name" value="Sulfatase_Mod_Factor_Kinase"/>
</dbReference>
<dbReference type="PANTHER" id="PTHR23150:SF19">
    <property type="entry name" value="FORMYLGLYCINE-GENERATING ENZYME"/>
    <property type="match status" value="1"/>
</dbReference>
<dbReference type="InterPro" id="IPR042095">
    <property type="entry name" value="SUMF_sf"/>
</dbReference>
<sequence length="539" mass="60653">MSRKYYINIVILGFYTLVITPIYSINKISVSGTVEHIEGGLLGEAQLTLMRQKKSATTNRFGEFDLGKVFPNDTLLVKLDGFQHRYLMLDSEMKIKLYPKSKIQDLINNARNGETITIPSGIHYIYPDFNIDSTVGMTINYKTDITIMGNKGSEIRLKWTNADIIYIHESNNITIKNLTLGYYVPYKNSDIIITTIDSAKNFDNAFGIARRQLGKNSIFKYKGKLYHTNNFKEPVGNIIPGKAVNIYNSYDVYIDSIRIFGKNNICMNAKKSRNIQIVNSEVIEGLYGFVFNKCSNIKIDNSLIADNSEILYNKKAQIDLIENTIKIAGNYVPEFVLVNGGSIEMLDESIIPPPKPIYLSAKSFNISRTEITFKQFDAFCISTNRELPDDSEWGRGDRPVINIKYEDAQAYCNWLTGLLGKSIKLPSVDEWEYAARGGTIGGDDKLYSGGNNIEDVSWCKFNSNDRSQPVGLKIANELGIYDMSGNVYEFCSGIQDSMIILKGGSWANSGVGCRVSDHVVSKVDFWDDNIGFRCIESEL</sequence>
<keyword evidence="1" id="KW-1133">Transmembrane helix</keyword>
<protein>
    <recommendedName>
        <fullName evidence="2">Sulfatase-modifying factor enzyme-like domain-containing protein</fullName>
    </recommendedName>
</protein>
<feature type="domain" description="Sulfatase-modifying factor enzyme-like" evidence="2">
    <location>
        <begin position="332"/>
        <end position="535"/>
    </location>
</feature>
<feature type="transmembrane region" description="Helical" evidence="1">
    <location>
        <begin position="5"/>
        <end position="23"/>
    </location>
</feature>
<keyword evidence="1" id="KW-0812">Transmembrane</keyword>
<dbReference type="SUPFAM" id="SSF56436">
    <property type="entry name" value="C-type lectin-like"/>
    <property type="match status" value="1"/>
</dbReference>
<dbReference type="InterPro" id="IPR012334">
    <property type="entry name" value="Pectin_lyas_fold"/>
</dbReference>
<dbReference type="InterPro" id="IPR005532">
    <property type="entry name" value="SUMF_dom"/>
</dbReference>
<dbReference type="PANTHER" id="PTHR23150">
    <property type="entry name" value="SULFATASE MODIFYING FACTOR 1, 2"/>
    <property type="match status" value="1"/>
</dbReference>
<dbReference type="AlphaFoldDB" id="A0A381TL01"/>
<dbReference type="Gene3D" id="2.160.20.10">
    <property type="entry name" value="Single-stranded right-handed beta-helix, Pectin lyase-like"/>
    <property type="match status" value="1"/>
</dbReference>
<gene>
    <name evidence="3" type="ORF">METZ01_LOCUS68291</name>
</gene>
<evidence type="ECO:0000313" key="3">
    <source>
        <dbReference type="EMBL" id="SVA15437.1"/>
    </source>
</evidence>
<dbReference type="SUPFAM" id="SSF51126">
    <property type="entry name" value="Pectin lyase-like"/>
    <property type="match status" value="1"/>
</dbReference>
<dbReference type="Pfam" id="PF03781">
    <property type="entry name" value="FGE-sulfatase"/>
    <property type="match status" value="1"/>
</dbReference>
<reference evidence="3" key="1">
    <citation type="submission" date="2018-05" db="EMBL/GenBank/DDBJ databases">
        <authorList>
            <person name="Lanie J.A."/>
            <person name="Ng W.-L."/>
            <person name="Kazmierczak K.M."/>
            <person name="Andrzejewski T.M."/>
            <person name="Davidsen T.M."/>
            <person name="Wayne K.J."/>
            <person name="Tettelin H."/>
            <person name="Glass J.I."/>
            <person name="Rusch D."/>
            <person name="Podicherti R."/>
            <person name="Tsui H.-C.T."/>
            <person name="Winkler M.E."/>
        </authorList>
    </citation>
    <scope>NUCLEOTIDE SEQUENCE</scope>
</reference>
<dbReference type="EMBL" id="UINC01004587">
    <property type="protein sequence ID" value="SVA15437.1"/>
    <property type="molecule type" value="Genomic_DNA"/>
</dbReference>
<dbReference type="GO" id="GO:0120147">
    <property type="term" value="F:formylglycine-generating oxidase activity"/>
    <property type="evidence" value="ECO:0007669"/>
    <property type="project" value="TreeGrafter"/>
</dbReference>
<evidence type="ECO:0000256" key="1">
    <source>
        <dbReference type="SAM" id="Phobius"/>
    </source>
</evidence>
<name>A0A381TL01_9ZZZZ</name>
<keyword evidence="1" id="KW-0472">Membrane</keyword>
<dbReference type="InterPro" id="IPR016187">
    <property type="entry name" value="CTDL_fold"/>
</dbReference>
<dbReference type="InterPro" id="IPR011050">
    <property type="entry name" value="Pectin_lyase_fold/virulence"/>
</dbReference>
<dbReference type="Gene3D" id="3.90.1580.10">
    <property type="entry name" value="paralog of FGE (formylglycine-generating enzyme)"/>
    <property type="match status" value="1"/>
</dbReference>
<evidence type="ECO:0000259" key="2">
    <source>
        <dbReference type="Pfam" id="PF03781"/>
    </source>
</evidence>